<reference evidence="6 7" key="1">
    <citation type="submission" date="2016-10" db="EMBL/GenBank/DDBJ databases">
        <title>The Draft Genome Sequence of Actinokineospora bangkokensis 44EHWT reveals the biosynthetic pathway of antifungal compounds Thailandins with unusual extender unit butylmalonyl-CoA.</title>
        <authorList>
            <person name="Greule A."/>
            <person name="Intra B."/>
            <person name="Flemming S."/>
            <person name="Rommel M.G."/>
            <person name="Panbangred W."/>
            <person name="Bechthold A."/>
        </authorList>
    </citation>
    <scope>NUCLEOTIDE SEQUENCE [LARGE SCALE GENOMIC DNA]</scope>
    <source>
        <strain evidence="6 7">44EHW</strain>
    </source>
</reference>
<dbReference type="InterPro" id="IPR002026">
    <property type="entry name" value="Urease_gamma/gamma-beta_su"/>
</dbReference>
<dbReference type="STRING" id="1193682.BJP25_21030"/>
<dbReference type="NCBIfam" id="NF009712">
    <property type="entry name" value="PRK13241.1"/>
    <property type="match status" value="1"/>
</dbReference>
<dbReference type="GO" id="GO:0009039">
    <property type="term" value="F:urease activity"/>
    <property type="evidence" value="ECO:0007669"/>
    <property type="project" value="UniProtKB-UniRule"/>
</dbReference>
<keyword evidence="2 4" id="KW-0378">Hydrolase</keyword>
<evidence type="ECO:0000256" key="2">
    <source>
        <dbReference type="ARBA" id="ARBA00022801"/>
    </source>
</evidence>
<dbReference type="GO" id="GO:0016151">
    <property type="term" value="F:nickel cation binding"/>
    <property type="evidence" value="ECO:0007669"/>
    <property type="project" value="InterPro"/>
</dbReference>
<evidence type="ECO:0000256" key="1">
    <source>
        <dbReference type="ARBA" id="ARBA00022490"/>
    </source>
</evidence>
<evidence type="ECO:0000313" key="6">
    <source>
        <dbReference type="EMBL" id="OLR92547.1"/>
    </source>
</evidence>
<dbReference type="UniPathway" id="UPA00258">
    <property type="reaction ID" value="UER00370"/>
</dbReference>
<comment type="catalytic activity">
    <reaction evidence="3 4 5">
        <text>urea + 2 H2O + H(+) = hydrogencarbonate + 2 NH4(+)</text>
        <dbReference type="Rhea" id="RHEA:20557"/>
        <dbReference type="ChEBI" id="CHEBI:15377"/>
        <dbReference type="ChEBI" id="CHEBI:15378"/>
        <dbReference type="ChEBI" id="CHEBI:16199"/>
        <dbReference type="ChEBI" id="CHEBI:17544"/>
        <dbReference type="ChEBI" id="CHEBI:28938"/>
        <dbReference type="EC" id="3.5.1.5"/>
    </reaction>
</comment>
<dbReference type="Pfam" id="PF00547">
    <property type="entry name" value="Urease_gamma"/>
    <property type="match status" value="1"/>
</dbReference>
<dbReference type="InterPro" id="IPR050069">
    <property type="entry name" value="Urease_subunit"/>
</dbReference>
<comment type="pathway">
    <text evidence="4">Nitrogen metabolism; urea degradation; CO(2) and NH(3) from urea (urease route): step 1/1.</text>
</comment>
<dbReference type="PANTHER" id="PTHR33569">
    <property type="entry name" value="UREASE"/>
    <property type="match status" value="1"/>
</dbReference>
<dbReference type="PIRSF" id="PIRSF001223">
    <property type="entry name" value="Urease_gamma"/>
    <property type="match status" value="1"/>
</dbReference>
<comment type="similarity">
    <text evidence="4 5">Belongs to the urease gamma subunit family.</text>
</comment>
<dbReference type="InterPro" id="IPR036463">
    <property type="entry name" value="Urease_gamma_sf"/>
</dbReference>
<dbReference type="EMBL" id="MKQR01000016">
    <property type="protein sequence ID" value="OLR92547.1"/>
    <property type="molecule type" value="Genomic_DNA"/>
</dbReference>
<name>A0A1Q9LKG1_9PSEU</name>
<dbReference type="Gene3D" id="3.30.280.10">
    <property type="entry name" value="Urease, gamma-like subunit"/>
    <property type="match status" value="1"/>
</dbReference>
<dbReference type="PANTHER" id="PTHR33569:SF1">
    <property type="entry name" value="UREASE"/>
    <property type="match status" value="1"/>
</dbReference>
<dbReference type="GO" id="GO:0005737">
    <property type="term" value="C:cytoplasm"/>
    <property type="evidence" value="ECO:0007669"/>
    <property type="project" value="UniProtKB-SubCell"/>
</dbReference>
<keyword evidence="1 4" id="KW-0963">Cytoplasm</keyword>
<dbReference type="CDD" id="cd00390">
    <property type="entry name" value="Urease_gamma"/>
    <property type="match status" value="1"/>
</dbReference>
<evidence type="ECO:0000256" key="3">
    <source>
        <dbReference type="ARBA" id="ARBA00047778"/>
    </source>
</evidence>
<organism evidence="6 7">
    <name type="scientific">Actinokineospora bangkokensis</name>
    <dbReference type="NCBI Taxonomy" id="1193682"/>
    <lineage>
        <taxon>Bacteria</taxon>
        <taxon>Bacillati</taxon>
        <taxon>Actinomycetota</taxon>
        <taxon>Actinomycetes</taxon>
        <taxon>Pseudonocardiales</taxon>
        <taxon>Pseudonocardiaceae</taxon>
        <taxon>Actinokineospora</taxon>
    </lineage>
</organism>
<dbReference type="RefSeq" id="WP_075975690.1">
    <property type="nucleotide sequence ID" value="NZ_MKQR01000016.1"/>
</dbReference>
<dbReference type="InterPro" id="IPR012010">
    <property type="entry name" value="Urease_gamma"/>
</dbReference>
<evidence type="ECO:0000256" key="4">
    <source>
        <dbReference type="HAMAP-Rule" id="MF_00739"/>
    </source>
</evidence>
<comment type="subunit">
    <text evidence="4">Heterotrimer of UreA (gamma), UreB (beta) and UreC (alpha) subunits. Three heterotrimers associate to form the active enzyme.</text>
</comment>
<dbReference type="SUPFAM" id="SSF54111">
    <property type="entry name" value="Urease, gamma-subunit"/>
    <property type="match status" value="1"/>
</dbReference>
<comment type="caution">
    <text evidence="6">The sequence shown here is derived from an EMBL/GenBank/DDBJ whole genome shotgun (WGS) entry which is preliminary data.</text>
</comment>
<evidence type="ECO:0000256" key="5">
    <source>
        <dbReference type="RuleBase" id="RU003850"/>
    </source>
</evidence>
<dbReference type="EC" id="3.5.1.5" evidence="4 5"/>
<accession>A0A1Q9LKG1</accession>
<dbReference type="OrthoDB" id="9797217at2"/>
<dbReference type="HAMAP" id="MF_00739">
    <property type="entry name" value="Urease_gamma"/>
    <property type="match status" value="1"/>
</dbReference>
<sequence length="100" mass="10925">MHLTPHERDKLLVHVAADVARRRLERGVLLNHPESVALITAHVLEGARDGRTVAELMASGRTVLDRAQVLPGVPEMIESVQVEATFPDGTKLVTVHDPIP</sequence>
<dbReference type="AlphaFoldDB" id="A0A1Q9LKG1"/>
<proteinExistence type="inferred from homology"/>
<protein>
    <recommendedName>
        <fullName evidence="4 5">Urease subunit gamma</fullName>
        <ecNumber evidence="4 5">3.5.1.5</ecNumber>
    </recommendedName>
    <alternativeName>
        <fullName evidence="4">Urea amidohydrolase subunit gamma</fullName>
    </alternativeName>
</protein>
<comment type="subcellular location">
    <subcellularLocation>
        <location evidence="4 5">Cytoplasm</location>
    </subcellularLocation>
</comment>
<dbReference type="NCBIfam" id="TIGR00193">
    <property type="entry name" value="urease_gam"/>
    <property type="match status" value="1"/>
</dbReference>
<keyword evidence="7" id="KW-1185">Reference proteome</keyword>
<gene>
    <name evidence="4" type="primary">ureA</name>
    <name evidence="6" type="ORF">BJP25_21030</name>
</gene>
<dbReference type="Proteomes" id="UP000186040">
    <property type="component" value="Unassembled WGS sequence"/>
</dbReference>
<evidence type="ECO:0000313" key="7">
    <source>
        <dbReference type="Proteomes" id="UP000186040"/>
    </source>
</evidence>
<dbReference type="GO" id="GO:0043419">
    <property type="term" value="P:urea catabolic process"/>
    <property type="evidence" value="ECO:0007669"/>
    <property type="project" value="UniProtKB-UniRule"/>
</dbReference>